<protein>
    <submittedName>
        <fullName evidence="2">Uracil phosphoribosyltransferase</fullName>
    </submittedName>
</protein>
<accession>A0A3P3WG45</accession>
<evidence type="ECO:0000256" key="1">
    <source>
        <dbReference type="SAM" id="Phobius"/>
    </source>
</evidence>
<dbReference type="EMBL" id="RQVR01000001">
    <property type="protein sequence ID" value="RRJ94131.1"/>
    <property type="molecule type" value="Genomic_DNA"/>
</dbReference>
<keyword evidence="2" id="KW-0808">Transferase</keyword>
<dbReference type="OrthoDB" id="1467828at2"/>
<dbReference type="Pfam" id="PF19868">
    <property type="entry name" value="DUF6341"/>
    <property type="match status" value="1"/>
</dbReference>
<dbReference type="InterPro" id="IPR045922">
    <property type="entry name" value="DUF6341"/>
</dbReference>
<name>A0A3P3WG45_9FLAO</name>
<dbReference type="AlphaFoldDB" id="A0A3P3WG45"/>
<evidence type="ECO:0000313" key="2">
    <source>
        <dbReference type="EMBL" id="RRJ94131.1"/>
    </source>
</evidence>
<keyword evidence="3" id="KW-1185">Reference proteome</keyword>
<comment type="caution">
    <text evidence="2">The sequence shown here is derived from an EMBL/GenBank/DDBJ whole genome shotgun (WGS) entry which is preliminary data.</text>
</comment>
<keyword evidence="1" id="KW-0472">Membrane</keyword>
<keyword evidence="1" id="KW-1133">Transmembrane helix</keyword>
<dbReference type="Proteomes" id="UP000271937">
    <property type="component" value="Unassembled WGS sequence"/>
</dbReference>
<sequence>MKAFFEGIEYLFVDILFKPLDWLRELELASWFGANTLNWIFMIICAVAIVYWIKQLKLHKENNDEYQDTTAHSFLK</sequence>
<organism evidence="2 3">
    <name type="scientific">Flavobacterium macacae</name>
    <dbReference type="NCBI Taxonomy" id="2488993"/>
    <lineage>
        <taxon>Bacteria</taxon>
        <taxon>Pseudomonadati</taxon>
        <taxon>Bacteroidota</taxon>
        <taxon>Flavobacteriia</taxon>
        <taxon>Flavobacteriales</taxon>
        <taxon>Flavobacteriaceae</taxon>
        <taxon>Flavobacterium</taxon>
    </lineage>
</organism>
<dbReference type="GO" id="GO:0016757">
    <property type="term" value="F:glycosyltransferase activity"/>
    <property type="evidence" value="ECO:0007669"/>
    <property type="project" value="UniProtKB-KW"/>
</dbReference>
<evidence type="ECO:0000313" key="3">
    <source>
        <dbReference type="Proteomes" id="UP000271937"/>
    </source>
</evidence>
<feature type="transmembrane region" description="Helical" evidence="1">
    <location>
        <begin position="28"/>
        <end position="53"/>
    </location>
</feature>
<dbReference type="RefSeq" id="WP_125011273.1">
    <property type="nucleotide sequence ID" value="NZ_RQVR01000001.1"/>
</dbReference>
<gene>
    <name evidence="2" type="ORF">EG849_01285</name>
</gene>
<reference evidence="2 3" key="1">
    <citation type="submission" date="2018-11" db="EMBL/GenBank/DDBJ databases">
        <title>Flavobacterium sp. nov., YIM 102600 draft genome.</title>
        <authorList>
            <person name="Li G."/>
            <person name="Jiang Y."/>
        </authorList>
    </citation>
    <scope>NUCLEOTIDE SEQUENCE [LARGE SCALE GENOMIC DNA]</scope>
    <source>
        <strain evidence="2 3">YIM 102600</strain>
    </source>
</reference>
<proteinExistence type="predicted"/>
<keyword evidence="2" id="KW-0328">Glycosyltransferase</keyword>
<keyword evidence="1" id="KW-0812">Transmembrane</keyword>